<gene>
    <name evidence="2" type="ORF">S01H4_49495</name>
</gene>
<dbReference type="SUPFAM" id="SSF52009">
    <property type="entry name" value="Phosphohistidine domain"/>
    <property type="match status" value="1"/>
</dbReference>
<dbReference type="GO" id="GO:0016772">
    <property type="term" value="F:transferase activity, transferring phosphorus-containing groups"/>
    <property type="evidence" value="ECO:0007669"/>
    <property type="project" value="InterPro"/>
</dbReference>
<dbReference type="Pfam" id="PF00391">
    <property type="entry name" value="PEP-utilizers"/>
    <property type="match status" value="1"/>
</dbReference>
<dbReference type="InterPro" id="IPR051549">
    <property type="entry name" value="PEP_Utilizing_Enz"/>
</dbReference>
<dbReference type="Gene3D" id="3.50.30.10">
    <property type="entry name" value="Phosphohistidine domain"/>
    <property type="match status" value="1"/>
</dbReference>
<dbReference type="InterPro" id="IPR008279">
    <property type="entry name" value="PEP-util_enz_mobile_dom"/>
</dbReference>
<feature type="non-terminal residue" evidence="2">
    <location>
        <position position="1"/>
    </location>
</feature>
<dbReference type="EMBL" id="BART01028000">
    <property type="protein sequence ID" value="GAG99904.1"/>
    <property type="molecule type" value="Genomic_DNA"/>
</dbReference>
<name>X1BVX0_9ZZZZ</name>
<sequence>RDIFYLEINEILEFADCDDPQSDLQMKVKARKDKENQYRDLPAPPDRFETYGEVGLYIAPDKNSKEPDKESADFCEGQRRGLGCSIGNVRGVVRVVHDPRNSQFQPGEILVAQSTDPGWILLFPLALGIIVERGSPLSHSAIVSRELGIPAVVALQDATSWLQDGDTVELNGETGFVTKC</sequence>
<organism evidence="2">
    <name type="scientific">marine sediment metagenome</name>
    <dbReference type="NCBI Taxonomy" id="412755"/>
    <lineage>
        <taxon>unclassified sequences</taxon>
        <taxon>metagenomes</taxon>
        <taxon>ecological metagenomes</taxon>
    </lineage>
</organism>
<accession>X1BVX0</accession>
<evidence type="ECO:0000259" key="1">
    <source>
        <dbReference type="Pfam" id="PF00391"/>
    </source>
</evidence>
<dbReference type="AlphaFoldDB" id="X1BVX0"/>
<feature type="domain" description="PEP-utilising enzyme mobile" evidence="1">
    <location>
        <begin position="104"/>
        <end position="175"/>
    </location>
</feature>
<dbReference type="PANTHER" id="PTHR43615:SF1">
    <property type="entry name" value="PPDK_N DOMAIN-CONTAINING PROTEIN"/>
    <property type="match status" value="1"/>
</dbReference>
<dbReference type="InterPro" id="IPR036637">
    <property type="entry name" value="Phosphohistidine_dom_sf"/>
</dbReference>
<dbReference type="PANTHER" id="PTHR43615">
    <property type="entry name" value="PHOSPHOENOLPYRUVATE SYNTHASE-RELATED"/>
    <property type="match status" value="1"/>
</dbReference>
<evidence type="ECO:0000313" key="2">
    <source>
        <dbReference type="EMBL" id="GAG99904.1"/>
    </source>
</evidence>
<comment type="caution">
    <text evidence="2">The sequence shown here is derived from an EMBL/GenBank/DDBJ whole genome shotgun (WGS) entry which is preliminary data.</text>
</comment>
<protein>
    <recommendedName>
        <fullName evidence="1">PEP-utilising enzyme mobile domain-containing protein</fullName>
    </recommendedName>
</protein>
<reference evidence="2" key="1">
    <citation type="journal article" date="2014" name="Front. Microbiol.">
        <title>High frequency of phylogenetically diverse reductive dehalogenase-homologous genes in deep subseafloor sedimentary metagenomes.</title>
        <authorList>
            <person name="Kawai M."/>
            <person name="Futagami T."/>
            <person name="Toyoda A."/>
            <person name="Takaki Y."/>
            <person name="Nishi S."/>
            <person name="Hori S."/>
            <person name="Arai W."/>
            <person name="Tsubouchi T."/>
            <person name="Morono Y."/>
            <person name="Uchiyama I."/>
            <person name="Ito T."/>
            <person name="Fujiyama A."/>
            <person name="Inagaki F."/>
            <person name="Takami H."/>
        </authorList>
    </citation>
    <scope>NUCLEOTIDE SEQUENCE</scope>
    <source>
        <strain evidence="2">Expedition CK06-06</strain>
    </source>
</reference>
<proteinExistence type="predicted"/>